<evidence type="ECO:0000313" key="1">
    <source>
        <dbReference type="EMBL" id="CAB5187224.1"/>
    </source>
</evidence>
<accession>A0A6J7WA78</accession>
<organism evidence="1">
    <name type="scientific">uncultured Caudovirales phage</name>
    <dbReference type="NCBI Taxonomy" id="2100421"/>
    <lineage>
        <taxon>Viruses</taxon>
        <taxon>Duplodnaviria</taxon>
        <taxon>Heunggongvirae</taxon>
        <taxon>Uroviricota</taxon>
        <taxon>Caudoviricetes</taxon>
        <taxon>Peduoviridae</taxon>
        <taxon>Maltschvirus</taxon>
        <taxon>Maltschvirus maltsch</taxon>
    </lineage>
</organism>
<proteinExistence type="predicted"/>
<sequence>MKNREREYLTSWIDKETWGETKPRIMSSSYDGGDIVCKLNKGYILRTIFEPDMWSNNFDYWCERYWNDEYMEDWDMKDPNTGIIQPNHRWILILIYLMNNIEIDDLWVMLRLDENSPESFFHWEYRFKLEDNPMDFFDVSFFDLLPEIEMSPEYKMYNRNNRIDSLLNKDLDMFDEE</sequence>
<protein>
    <submittedName>
        <fullName evidence="1">Uncharacterized protein</fullName>
    </submittedName>
</protein>
<dbReference type="EMBL" id="LR798208">
    <property type="protein sequence ID" value="CAB5187224.1"/>
    <property type="molecule type" value="Genomic_DNA"/>
</dbReference>
<gene>
    <name evidence="1" type="ORF">UFOVP163_19</name>
</gene>
<reference evidence="1" key="1">
    <citation type="submission" date="2020-05" db="EMBL/GenBank/DDBJ databases">
        <authorList>
            <person name="Chiriac C."/>
            <person name="Salcher M."/>
            <person name="Ghai R."/>
            <person name="Kavagutti S V."/>
        </authorList>
    </citation>
    <scope>NUCLEOTIDE SEQUENCE</scope>
</reference>
<name>A0A6J7WA78_9CAUD</name>